<reference evidence="1 2" key="1">
    <citation type="submission" date="2023-07" db="EMBL/GenBank/DDBJ databases">
        <title>Sequencing the genomes of 1000 actinobacteria strains.</title>
        <authorList>
            <person name="Klenk H.-P."/>
        </authorList>
    </citation>
    <scope>NUCLEOTIDE SEQUENCE [LARGE SCALE GENOMIC DNA]</scope>
    <source>
        <strain evidence="1 2">DSM 15539</strain>
    </source>
</reference>
<evidence type="ECO:0000313" key="1">
    <source>
        <dbReference type="EMBL" id="MDR6939312.1"/>
    </source>
</evidence>
<keyword evidence="2" id="KW-1185">Reference proteome</keyword>
<proteinExistence type="predicted"/>
<accession>A0ABU1T1T2</accession>
<protein>
    <submittedName>
        <fullName evidence="1">Uncharacterized protein</fullName>
    </submittedName>
</protein>
<gene>
    <name evidence="1" type="ORF">J2S36_000855</name>
</gene>
<comment type="caution">
    <text evidence="1">The sequence shown here is derived from an EMBL/GenBank/DDBJ whole genome shotgun (WGS) entry which is preliminary data.</text>
</comment>
<sequence>MPMIENLSATFAVCGLTSLIAALFLAVHIAAKHQKN</sequence>
<dbReference type="Proteomes" id="UP001266099">
    <property type="component" value="Unassembled WGS sequence"/>
</dbReference>
<organism evidence="1 2">
    <name type="scientific">Arcanobacterium hippocoleae</name>
    <dbReference type="NCBI Taxonomy" id="149017"/>
    <lineage>
        <taxon>Bacteria</taxon>
        <taxon>Bacillati</taxon>
        <taxon>Actinomycetota</taxon>
        <taxon>Actinomycetes</taxon>
        <taxon>Actinomycetales</taxon>
        <taxon>Actinomycetaceae</taxon>
        <taxon>Arcanobacterium</taxon>
    </lineage>
</organism>
<name>A0ABU1T1T2_9ACTO</name>
<dbReference type="EMBL" id="JAVDUJ010000001">
    <property type="protein sequence ID" value="MDR6939312.1"/>
    <property type="molecule type" value="Genomic_DNA"/>
</dbReference>
<evidence type="ECO:0000313" key="2">
    <source>
        <dbReference type="Proteomes" id="UP001266099"/>
    </source>
</evidence>